<dbReference type="STRING" id="1561998.A0A1I7V050"/>
<evidence type="ECO:0000256" key="5">
    <source>
        <dbReference type="ARBA" id="ARBA00022833"/>
    </source>
</evidence>
<sequence>MNCSDSAEIKICLVCDITSKINYHFGSTTCLACASFFRRTVSLGIHYICNKDGNCSASHVIRSGCRSCRFKKCNAAGMKAGLVRGKRDVSKMPKYVRDSVQQGNDVVLRDYATLTVETLRGCSSKPNESEDNGIEEKEINTLLNVTTDQLMQYYIDLNNKSFLPISRICSYSFYELNRKNNQEATGICQNCPGTDLLDLMDLGILFKYVSFANLWLDGLWAEIQINKFENSAIDENEYNDMRNSFKMFICDFKMNVGKSLEHLNLDLIEYAALKSFCIWKLGILDFGTTLKIFAQEHYLGVTEALNQYYEEQKNMNQEESALRIANMTLLLGPIFNSYQDLMKLHQNFSEKIQFGIEGNQSDLIF</sequence>
<dbReference type="WBParaSite" id="Csp11.Scaffold630.g21074.t1">
    <property type="protein sequence ID" value="Csp11.Scaffold630.g21074.t1"/>
    <property type="gene ID" value="Csp11.Scaffold630.g21074"/>
</dbReference>
<evidence type="ECO:0000259" key="13">
    <source>
        <dbReference type="PROSITE" id="PS51843"/>
    </source>
</evidence>
<dbReference type="SUPFAM" id="SSF57716">
    <property type="entry name" value="Glucocorticoid receptor-like (DNA-binding domain)"/>
    <property type="match status" value="1"/>
</dbReference>
<dbReference type="GO" id="GO:0003700">
    <property type="term" value="F:DNA-binding transcription factor activity"/>
    <property type="evidence" value="ECO:0007669"/>
    <property type="project" value="InterPro"/>
</dbReference>
<dbReference type="PROSITE" id="PS51843">
    <property type="entry name" value="NR_LBD"/>
    <property type="match status" value="1"/>
</dbReference>
<dbReference type="Pfam" id="PF00104">
    <property type="entry name" value="Hormone_recep"/>
    <property type="match status" value="1"/>
</dbReference>
<dbReference type="eggNOG" id="KOG3575">
    <property type="taxonomic scope" value="Eukaryota"/>
</dbReference>
<evidence type="ECO:0000256" key="6">
    <source>
        <dbReference type="ARBA" id="ARBA00023015"/>
    </source>
</evidence>
<dbReference type="GO" id="GO:0000978">
    <property type="term" value="F:RNA polymerase II cis-regulatory region sequence-specific DNA binding"/>
    <property type="evidence" value="ECO:0007669"/>
    <property type="project" value="InterPro"/>
</dbReference>
<dbReference type="InterPro" id="IPR013088">
    <property type="entry name" value="Znf_NHR/GATA"/>
</dbReference>
<keyword evidence="3 11" id="KW-0479">Metal-binding</keyword>
<evidence type="ECO:0000256" key="4">
    <source>
        <dbReference type="ARBA" id="ARBA00022771"/>
    </source>
</evidence>
<dbReference type="PANTHER" id="PTHR46397">
    <property type="entry name" value="NUCLEAR HORMONE RECEPTOR FAMILY-RELATED"/>
    <property type="match status" value="1"/>
</dbReference>
<evidence type="ECO:0000256" key="7">
    <source>
        <dbReference type="ARBA" id="ARBA00023125"/>
    </source>
</evidence>
<dbReference type="SMART" id="SM00399">
    <property type="entry name" value="ZnF_C4"/>
    <property type="match status" value="1"/>
</dbReference>
<dbReference type="PROSITE" id="PS51030">
    <property type="entry name" value="NUCLEAR_REC_DBD_2"/>
    <property type="match status" value="1"/>
</dbReference>
<feature type="domain" description="Nuclear receptor" evidence="12">
    <location>
        <begin position="9"/>
        <end position="85"/>
    </location>
</feature>
<evidence type="ECO:0000256" key="10">
    <source>
        <dbReference type="ARBA" id="ARBA00023242"/>
    </source>
</evidence>
<dbReference type="PANTHER" id="PTHR46397:SF2">
    <property type="entry name" value="NUCLEAR RECEPTOR DOMAIN-CONTAINING PROTEIN"/>
    <property type="match status" value="1"/>
</dbReference>
<keyword evidence="9 11" id="KW-0675">Receptor</keyword>
<dbReference type="InterPro" id="IPR035500">
    <property type="entry name" value="NHR-like_dom_sf"/>
</dbReference>
<evidence type="ECO:0000259" key="12">
    <source>
        <dbReference type="PROSITE" id="PS51030"/>
    </source>
</evidence>
<dbReference type="SUPFAM" id="SSF48508">
    <property type="entry name" value="Nuclear receptor ligand-binding domain"/>
    <property type="match status" value="1"/>
</dbReference>
<dbReference type="Gene3D" id="1.10.565.10">
    <property type="entry name" value="Retinoid X Receptor"/>
    <property type="match status" value="1"/>
</dbReference>
<dbReference type="CDD" id="cd06960">
    <property type="entry name" value="NR_DBD_HNF4A"/>
    <property type="match status" value="1"/>
</dbReference>
<dbReference type="AlphaFoldDB" id="A0A1I7V050"/>
<feature type="domain" description="NR LBD" evidence="13">
    <location>
        <begin position="146"/>
        <end position="365"/>
    </location>
</feature>
<keyword evidence="5 11" id="KW-0862">Zinc</keyword>
<dbReference type="PROSITE" id="PS00031">
    <property type="entry name" value="NUCLEAR_REC_DBD_1"/>
    <property type="match status" value="1"/>
</dbReference>
<dbReference type="PRINTS" id="PR00047">
    <property type="entry name" value="STROIDFINGER"/>
</dbReference>
<dbReference type="SMART" id="SM00430">
    <property type="entry name" value="HOLI"/>
    <property type="match status" value="1"/>
</dbReference>
<dbReference type="InterPro" id="IPR049636">
    <property type="entry name" value="HNF4-like_DBD"/>
</dbReference>
<keyword evidence="10 11" id="KW-0539">Nucleus</keyword>
<dbReference type="GO" id="GO:0005634">
    <property type="term" value="C:nucleus"/>
    <property type="evidence" value="ECO:0007669"/>
    <property type="project" value="UniProtKB-SubCell"/>
</dbReference>
<keyword evidence="8 11" id="KW-0804">Transcription</keyword>
<evidence type="ECO:0000256" key="8">
    <source>
        <dbReference type="ARBA" id="ARBA00023163"/>
    </source>
</evidence>
<evidence type="ECO:0000256" key="11">
    <source>
        <dbReference type="RuleBase" id="RU004334"/>
    </source>
</evidence>
<dbReference type="InterPro" id="IPR000536">
    <property type="entry name" value="Nucl_hrmn_rcpt_lig-bd"/>
</dbReference>
<keyword evidence="4 11" id="KW-0863">Zinc-finger</keyword>
<keyword evidence="7 11" id="KW-0238">DNA-binding</keyword>
<comment type="similarity">
    <text evidence="2 11">Belongs to the nuclear hormone receptor family.</text>
</comment>
<keyword evidence="6 11" id="KW-0805">Transcription regulation</keyword>
<comment type="subcellular location">
    <subcellularLocation>
        <location evidence="1 11">Nucleus</location>
    </subcellularLocation>
</comment>
<evidence type="ECO:0000313" key="15">
    <source>
        <dbReference type="WBParaSite" id="Csp11.Scaffold630.g21074.t1"/>
    </source>
</evidence>
<evidence type="ECO:0000313" key="14">
    <source>
        <dbReference type="Proteomes" id="UP000095282"/>
    </source>
</evidence>
<dbReference type="Pfam" id="PF00105">
    <property type="entry name" value="zf-C4"/>
    <property type="match status" value="1"/>
</dbReference>
<evidence type="ECO:0000256" key="9">
    <source>
        <dbReference type="ARBA" id="ARBA00023170"/>
    </source>
</evidence>
<evidence type="ECO:0000256" key="2">
    <source>
        <dbReference type="ARBA" id="ARBA00005993"/>
    </source>
</evidence>
<keyword evidence="14" id="KW-1185">Reference proteome</keyword>
<organism evidence="14 15">
    <name type="scientific">Caenorhabditis tropicalis</name>
    <dbReference type="NCBI Taxonomy" id="1561998"/>
    <lineage>
        <taxon>Eukaryota</taxon>
        <taxon>Metazoa</taxon>
        <taxon>Ecdysozoa</taxon>
        <taxon>Nematoda</taxon>
        <taxon>Chromadorea</taxon>
        <taxon>Rhabditida</taxon>
        <taxon>Rhabditina</taxon>
        <taxon>Rhabditomorpha</taxon>
        <taxon>Rhabditoidea</taxon>
        <taxon>Rhabditidae</taxon>
        <taxon>Peloderinae</taxon>
        <taxon>Caenorhabditis</taxon>
    </lineage>
</organism>
<protein>
    <submittedName>
        <fullName evidence="15">Nuclear receptor domain-containing protein</fullName>
    </submittedName>
</protein>
<name>A0A1I7V050_9PELO</name>
<dbReference type="Gene3D" id="3.30.50.10">
    <property type="entry name" value="Erythroid Transcription Factor GATA-1, subunit A"/>
    <property type="match status" value="1"/>
</dbReference>
<dbReference type="InterPro" id="IPR001628">
    <property type="entry name" value="Znf_hrmn_rcpt"/>
</dbReference>
<dbReference type="Proteomes" id="UP000095282">
    <property type="component" value="Unplaced"/>
</dbReference>
<reference evidence="15" key="1">
    <citation type="submission" date="2016-11" db="UniProtKB">
        <authorList>
            <consortium name="WormBaseParasite"/>
        </authorList>
    </citation>
    <scope>IDENTIFICATION</scope>
</reference>
<dbReference type="GO" id="GO:0008270">
    <property type="term" value="F:zinc ion binding"/>
    <property type="evidence" value="ECO:0007669"/>
    <property type="project" value="UniProtKB-KW"/>
</dbReference>
<evidence type="ECO:0000256" key="3">
    <source>
        <dbReference type="ARBA" id="ARBA00022723"/>
    </source>
</evidence>
<accession>A0A1I7V050</accession>
<evidence type="ECO:0000256" key="1">
    <source>
        <dbReference type="ARBA" id="ARBA00004123"/>
    </source>
</evidence>
<proteinExistence type="inferred from homology"/>